<accession>A0A8J7W9E4</accession>
<sequence>MNPSESLLDATMGYLQEREALFAPAATKSSEAIRRRVEESPDLRAPYSRDSDRILHSRAYARYIDKTQVFSLLENDHITHRVLHVQLVSKIARTVGRSLRLNEDLIEAIALGHDIGHIPFGHFGESCLDAICRREGIGRFRHNIQGVRFLDEIEDLNLTLQVLDGILCHDGESRATRLSPLPIEDADPFLEFKNKIDAVQSEHPAVPATPEGCVVRFSDTIAYIARDLRDAAEVGLIDGFSDLPEEIREQLGTNERDIINTLTIDLMETSRTGEDCLIGFSDDIGSALNGLKTFNYRHIYEHEKTRGQDAIIRKMFLAVFEALHEDLKENRSESRIFTDYLDAPWISESYKNEISPAGAVRDFIAGMTDRYFERVYTELVLPRKFESYRIETIGSSDSRRYT</sequence>
<evidence type="ECO:0000259" key="2">
    <source>
        <dbReference type="PROSITE" id="PS51831"/>
    </source>
</evidence>
<dbReference type="InterPro" id="IPR026875">
    <property type="entry name" value="PHydrolase_assoc_dom"/>
</dbReference>
<dbReference type="SUPFAM" id="SSF109604">
    <property type="entry name" value="HD-domain/PDEase-like"/>
    <property type="match status" value="1"/>
</dbReference>
<dbReference type="RefSeq" id="WP_211530458.1">
    <property type="nucleotide sequence ID" value="NZ_JWHL01000004.1"/>
</dbReference>
<dbReference type="EMBL" id="JWHL01000004">
    <property type="protein sequence ID" value="MBR1368822.1"/>
    <property type="molecule type" value="Genomic_DNA"/>
</dbReference>
<dbReference type="PROSITE" id="PS51831">
    <property type="entry name" value="HD"/>
    <property type="match status" value="1"/>
</dbReference>
<comment type="caution">
    <text evidence="3">The sequence shown here is derived from an EMBL/GenBank/DDBJ whole genome shotgun (WGS) entry which is preliminary data.</text>
</comment>
<gene>
    <name evidence="3" type="ORF">RJ53_04565</name>
</gene>
<dbReference type="Pfam" id="PF01966">
    <property type="entry name" value="HD"/>
    <property type="match status" value="1"/>
</dbReference>
<proteinExistence type="predicted"/>
<reference evidence="3" key="1">
    <citation type="submission" date="2014-12" db="EMBL/GenBank/DDBJ databases">
        <authorList>
            <person name="Huang H.-H."/>
            <person name="Chen S.-C."/>
            <person name="Lai M.-C."/>
        </authorList>
    </citation>
    <scope>NUCLEOTIDE SEQUENCE</scope>
    <source>
        <strain evidence="3">K1F9705b</strain>
    </source>
</reference>
<dbReference type="InterPro" id="IPR051094">
    <property type="entry name" value="Diverse_Catalytic_Enzymes"/>
</dbReference>
<dbReference type="Proteomes" id="UP000730161">
    <property type="component" value="Unassembled WGS sequence"/>
</dbReference>
<protein>
    <submittedName>
        <fullName evidence="3">Phosphohydrolase</fullName>
    </submittedName>
</protein>
<dbReference type="Gene3D" id="1.10.3210.10">
    <property type="entry name" value="Hypothetical protein af1432"/>
    <property type="match status" value="1"/>
</dbReference>
<keyword evidence="4" id="KW-1185">Reference proteome</keyword>
<dbReference type="AlphaFoldDB" id="A0A8J7W9E4"/>
<dbReference type="GO" id="GO:0016787">
    <property type="term" value="F:hydrolase activity"/>
    <property type="evidence" value="ECO:0007669"/>
    <property type="project" value="UniProtKB-KW"/>
</dbReference>
<dbReference type="OrthoDB" id="142597at2157"/>
<name>A0A8J7W9E4_9EURY</name>
<feature type="domain" description="HD" evidence="2">
    <location>
        <begin position="81"/>
        <end position="199"/>
    </location>
</feature>
<evidence type="ECO:0000256" key="1">
    <source>
        <dbReference type="ARBA" id="ARBA00022801"/>
    </source>
</evidence>
<dbReference type="CDD" id="cd00077">
    <property type="entry name" value="HDc"/>
    <property type="match status" value="1"/>
</dbReference>
<dbReference type="InterPro" id="IPR006674">
    <property type="entry name" value="HD_domain"/>
</dbReference>
<keyword evidence="1" id="KW-0378">Hydrolase</keyword>
<dbReference type="PANTHER" id="PTHR35795:SF1">
    <property type="entry name" value="BIS(5'-NUCLEOSYL)-TETRAPHOSPHATASE, SYMMETRICAL"/>
    <property type="match status" value="1"/>
</dbReference>
<dbReference type="PANTHER" id="PTHR35795">
    <property type="entry name" value="SLR1885 PROTEIN"/>
    <property type="match status" value="1"/>
</dbReference>
<dbReference type="Pfam" id="PF13286">
    <property type="entry name" value="HD_assoc"/>
    <property type="match status" value="1"/>
</dbReference>
<evidence type="ECO:0000313" key="3">
    <source>
        <dbReference type="EMBL" id="MBR1368822.1"/>
    </source>
</evidence>
<evidence type="ECO:0000313" key="4">
    <source>
        <dbReference type="Proteomes" id="UP000730161"/>
    </source>
</evidence>
<dbReference type="SMART" id="SM00471">
    <property type="entry name" value="HDc"/>
    <property type="match status" value="1"/>
</dbReference>
<organism evidence="3 4">
    <name type="scientific">Methanocalculus chunghsingensis</name>
    <dbReference type="NCBI Taxonomy" id="156457"/>
    <lineage>
        <taxon>Archaea</taxon>
        <taxon>Methanobacteriati</taxon>
        <taxon>Methanobacteriota</taxon>
        <taxon>Stenosarchaea group</taxon>
        <taxon>Methanomicrobia</taxon>
        <taxon>Methanomicrobiales</taxon>
        <taxon>Methanocalculaceae</taxon>
        <taxon>Methanocalculus</taxon>
    </lineage>
</organism>
<dbReference type="InterPro" id="IPR003607">
    <property type="entry name" value="HD/PDEase_dom"/>
</dbReference>